<gene>
    <name evidence="3" type="ORF">CDN99_15125</name>
</gene>
<keyword evidence="1" id="KW-0812">Transmembrane</keyword>
<feature type="transmembrane region" description="Helical" evidence="1">
    <location>
        <begin position="236"/>
        <end position="254"/>
    </location>
</feature>
<name>A0A246J8V2_9BURK</name>
<feature type="chain" id="PRO_5012060468" description="HupE / UreJ protein" evidence="2">
    <location>
        <begin position="34"/>
        <end position="327"/>
    </location>
</feature>
<dbReference type="Proteomes" id="UP000197468">
    <property type="component" value="Unassembled WGS sequence"/>
</dbReference>
<keyword evidence="4" id="KW-1185">Reference proteome</keyword>
<proteinExistence type="predicted"/>
<evidence type="ECO:0000256" key="1">
    <source>
        <dbReference type="SAM" id="Phobius"/>
    </source>
</evidence>
<evidence type="ECO:0000313" key="4">
    <source>
        <dbReference type="Proteomes" id="UP000197468"/>
    </source>
</evidence>
<protein>
    <recommendedName>
        <fullName evidence="5">HupE / UreJ protein</fullName>
    </recommendedName>
</protein>
<feature type="transmembrane region" description="Helical" evidence="1">
    <location>
        <begin position="302"/>
        <end position="320"/>
    </location>
</feature>
<keyword evidence="1" id="KW-0472">Membrane</keyword>
<keyword evidence="1" id="KW-1133">Transmembrane helix</keyword>
<organism evidence="3 4">
    <name type="scientific">Roseateles aquatilis</name>
    <dbReference type="NCBI Taxonomy" id="431061"/>
    <lineage>
        <taxon>Bacteria</taxon>
        <taxon>Pseudomonadati</taxon>
        <taxon>Pseudomonadota</taxon>
        <taxon>Betaproteobacteria</taxon>
        <taxon>Burkholderiales</taxon>
        <taxon>Sphaerotilaceae</taxon>
        <taxon>Roseateles</taxon>
    </lineage>
</organism>
<dbReference type="OrthoDB" id="9808870at2"/>
<accession>A0A246J8V2</accession>
<comment type="caution">
    <text evidence="3">The sequence shown here is derived from an EMBL/GenBank/DDBJ whole genome shotgun (WGS) entry which is preliminary data.</text>
</comment>
<feature type="transmembrane region" description="Helical" evidence="1">
    <location>
        <begin position="144"/>
        <end position="171"/>
    </location>
</feature>
<dbReference type="EMBL" id="NIOF01000006">
    <property type="protein sequence ID" value="OWQ88973.1"/>
    <property type="molecule type" value="Genomic_DNA"/>
</dbReference>
<dbReference type="AlphaFoldDB" id="A0A246J8V2"/>
<evidence type="ECO:0000313" key="3">
    <source>
        <dbReference type="EMBL" id="OWQ88973.1"/>
    </source>
</evidence>
<feature type="signal peptide" evidence="2">
    <location>
        <begin position="1"/>
        <end position="33"/>
    </location>
</feature>
<reference evidence="3 4" key="1">
    <citation type="journal article" date="2008" name="Int. J. Syst. Evol. Microbiol.">
        <title>Description of Roseateles aquatilis sp. nov. and Roseateles terrae sp. nov., in the class Betaproteobacteria, and emended description of the genus Roseateles.</title>
        <authorList>
            <person name="Gomila M."/>
            <person name="Bowien B."/>
            <person name="Falsen E."/>
            <person name="Moore E.R."/>
            <person name="Lalucat J."/>
        </authorList>
    </citation>
    <scope>NUCLEOTIDE SEQUENCE [LARGE SCALE GENOMIC DNA]</scope>
    <source>
        <strain evidence="3 4">CCUG 48205</strain>
    </source>
</reference>
<evidence type="ECO:0000256" key="2">
    <source>
        <dbReference type="SAM" id="SignalP"/>
    </source>
</evidence>
<feature type="transmembrane region" description="Helical" evidence="1">
    <location>
        <begin position="266"/>
        <end position="290"/>
    </location>
</feature>
<dbReference type="InterPro" id="IPR032809">
    <property type="entry name" value="Put_HupE_UreJ"/>
</dbReference>
<keyword evidence="2" id="KW-0732">Signal</keyword>
<dbReference type="Pfam" id="PF13795">
    <property type="entry name" value="HupE_UreJ_2"/>
    <property type="match status" value="1"/>
</dbReference>
<sequence length="327" mass="35462">MRGLIRGGARGLTATLAPCLLLALGLLSGAARAHEMSMAEMQVRETAPGEFIWQWTASEKRAANEVLTPVWPDGCRAEGLNLHCGKDGLRGAFTMEGVGKQYSAAMVKVFWVDGQTRVYTLTASQPTVQLFGSADDRRGMGEIAYAYTVLGVEHILSGIDHLMFVIGLLFLVGFRRQLFWTITAFTAAHSLTLASSALGWLALRPPPVEATIALSIVLVAGEALHKRETLARRWPAMVAFLFGLVHGLGFAGALREIGLPQEHLLVALLSFNVGVETGQLLTVGACWLLWRVAARWPRLAKLRTALLYAIGTAAAYWSWLRIAAIVA</sequence>
<evidence type="ECO:0008006" key="5">
    <source>
        <dbReference type="Google" id="ProtNLM"/>
    </source>
</evidence>